<dbReference type="EMBL" id="MFAK01000007">
    <property type="protein sequence ID" value="OGD75373.1"/>
    <property type="molecule type" value="Genomic_DNA"/>
</dbReference>
<dbReference type="GO" id="GO:0003700">
    <property type="term" value="F:DNA-binding transcription factor activity"/>
    <property type="evidence" value="ECO:0007669"/>
    <property type="project" value="InterPro"/>
</dbReference>
<dbReference type="Proteomes" id="UP000176191">
    <property type="component" value="Unassembled WGS sequence"/>
</dbReference>
<evidence type="ECO:0000313" key="1">
    <source>
        <dbReference type="EMBL" id="OGD75373.1"/>
    </source>
</evidence>
<evidence type="ECO:0008006" key="3">
    <source>
        <dbReference type="Google" id="ProtNLM"/>
    </source>
</evidence>
<name>A0A1F5F6U6_9BACT</name>
<dbReference type="InterPro" id="IPR010921">
    <property type="entry name" value="Trp_repressor/repl_initiator"/>
</dbReference>
<organism evidence="1 2">
    <name type="scientific">Candidatus Collierbacteria bacterium RIFOXYA2_FULL_46_10</name>
    <dbReference type="NCBI Taxonomy" id="1817726"/>
    <lineage>
        <taxon>Bacteria</taxon>
        <taxon>Candidatus Collieribacteriota</taxon>
    </lineage>
</organism>
<reference evidence="1 2" key="1">
    <citation type="journal article" date="2016" name="Nat. Commun.">
        <title>Thousands of microbial genomes shed light on interconnected biogeochemical processes in an aquifer system.</title>
        <authorList>
            <person name="Anantharaman K."/>
            <person name="Brown C.T."/>
            <person name="Hug L.A."/>
            <person name="Sharon I."/>
            <person name="Castelle C.J."/>
            <person name="Probst A.J."/>
            <person name="Thomas B.C."/>
            <person name="Singh A."/>
            <person name="Wilkins M.J."/>
            <person name="Karaoz U."/>
            <person name="Brodie E.L."/>
            <person name="Williams K.H."/>
            <person name="Hubbard S.S."/>
            <person name="Banfield J.F."/>
        </authorList>
    </citation>
    <scope>NUCLEOTIDE SEQUENCE [LARGE SCALE GENOMIC DNA]</scope>
</reference>
<dbReference type="SUPFAM" id="SSF48295">
    <property type="entry name" value="TrpR-like"/>
    <property type="match status" value="1"/>
</dbReference>
<dbReference type="Gene3D" id="1.10.1270.10">
    <property type="entry name" value="TrpR-like"/>
    <property type="match status" value="1"/>
</dbReference>
<dbReference type="AlphaFoldDB" id="A0A1F5F6U6"/>
<dbReference type="InterPro" id="IPR038116">
    <property type="entry name" value="TrpR-like_sf"/>
</dbReference>
<evidence type="ECO:0000313" key="2">
    <source>
        <dbReference type="Proteomes" id="UP000176191"/>
    </source>
</evidence>
<accession>A0A1F5F6U6</accession>
<comment type="caution">
    <text evidence="1">The sequence shown here is derived from an EMBL/GenBank/DDBJ whole genome shotgun (WGS) entry which is preliminary data.</text>
</comment>
<proteinExistence type="predicted"/>
<dbReference type="Pfam" id="PF01371">
    <property type="entry name" value="Trp_repressor"/>
    <property type="match status" value="1"/>
</dbReference>
<gene>
    <name evidence="1" type="ORF">A2228_00585</name>
</gene>
<protein>
    <recommendedName>
        <fullName evidence="3">TrpR-like protein YerC/YecD</fullName>
    </recommendedName>
</protein>
<dbReference type="InterPro" id="IPR000831">
    <property type="entry name" value="Trp_repress"/>
</dbReference>
<dbReference type="GO" id="GO:0043565">
    <property type="term" value="F:sequence-specific DNA binding"/>
    <property type="evidence" value="ECO:0007669"/>
    <property type="project" value="InterPro"/>
</dbReference>
<sequence length="113" mass="12740">MNKNIQSQVYKILYQVLADAKTEVDIELIMKALMSEAEVMAIAKRLAIAVFLDKGQSYEHIRETLKVSSATIANVAEGMNKRGIQMALARVKAEEWADVWSIRLSKALEKLMK</sequence>